<organism evidence="2 3">
    <name type="scientific">Prototheca wickerhamii</name>
    <dbReference type="NCBI Taxonomy" id="3111"/>
    <lineage>
        <taxon>Eukaryota</taxon>
        <taxon>Viridiplantae</taxon>
        <taxon>Chlorophyta</taxon>
        <taxon>core chlorophytes</taxon>
        <taxon>Trebouxiophyceae</taxon>
        <taxon>Chlorellales</taxon>
        <taxon>Chlorellaceae</taxon>
        <taxon>Prototheca</taxon>
    </lineage>
</organism>
<evidence type="ECO:0000313" key="2">
    <source>
        <dbReference type="EMBL" id="KAK2078596.1"/>
    </source>
</evidence>
<reference evidence="2" key="1">
    <citation type="submission" date="2021-01" db="EMBL/GenBank/DDBJ databases">
        <authorList>
            <person name="Eckstrom K.M.E."/>
        </authorList>
    </citation>
    <scope>NUCLEOTIDE SEQUENCE</scope>
    <source>
        <strain evidence="2">UVCC 0001</strain>
    </source>
</reference>
<dbReference type="Proteomes" id="UP001255856">
    <property type="component" value="Unassembled WGS sequence"/>
</dbReference>
<comment type="caution">
    <text evidence="2">The sequence shown here is derived from an EMBL/GenBank/DDBJ whole genome shotgun (WGS) entry which is preliminary data.</text>
</comment>
<feature type="region of interest" description="Disordered" evidence="1">
    <location>
        <begin position="89"/>
        <end position="127"/>
    </location>
</feature>
<sequence length="264" mass="28009">MALGPRAAFGALQSLPQLLSQLPSDLNKLTDLIRDPRPLQEKQAEVFDVVETRVADFVEKGVDVETQWRKLVAAVVPDPLKQSIPEPLRDALFSDGSGPAASSTAPSSRSPAPSLTKKPPRSSFANNLLRHAPPAQARSEVAPGLASWTIDDSEDEGLGGEPGAAGADAEPGPAELEEARAALGMLRAAVLACQTNQDPALHAMLRVNVQETESTMRRRLKQLAALCEREGEETEACGDAIRIILAEAHDLLEAAAPLLRKAAA</sequence>
<feature type="compositionally biased region" description="Low complexity" evidence="1">
    <location>
        <begin position="94"/>
        <end position="114"/>
    </location>
</feature>
<evidence type="ECO:0000313" key="3">
    <source>
        <dbReference type="Proteomes" id="UP001255856"/>
    </source>
</evidence>
<proteinExistence type="predicted"/>
<protein>
    <submittedName>
        <fullName evidence="2">Uncharacterized protein</fullName>
    </submittedName>
</protein>
<dbReference type="EMBL" id="JASFZW010000004">
    <property type="protein sequence ID" value="KAK2078596.1"/>
    <property type="molecule type" value="Genomic_DNA"/>
</dbReference>
<feature type="region of interest" description="Disordered" evidence="1">
    <location>
        <begin position="150"/>
        <end position="173"/>
    </location>
</feature>
<keyword evidence="3" id="KW-1185">Reference proteome</keyword>
<dbReference type="AlphaFoldDB" id="A0AAD9IJ00"/>
<evidence type="ECO:0000256" key="1">
    <source>
        <dbReference type="SAM" id="MobiDB-lite"/>
    </source>
</evidence>
<accession>A0AAD9IJ00</accession>
<gene>
    <name evidence="2" type="ORF">QBZ16_003436</name>
</gene>
<feature type="compositionally biased region" description="Low complexity" evidence="1">
    <location>
        <begin position="164"/>
        <end position="173"/>
    </location>
</feature>
<name>A0AAD9IJ00_PROWI</name>